<dbReference type="Proteomes" id="UP001500575">
    <property type="component" value="Unassembled WGS sequence"/>
</dbReference>
<keyword evidence="2" id="KW-1133">Transmembrane helix</keyword>
<gene>
    <name evidence="3" type="ORF">GCM10009843_30580</name>
</gene>
<proteinExistence type="predicted"/>
<name>A0ABP5KCR1_9ACTN</name>
<evidence type="ECO:0000256" key="2">
    <source>
        <dbReference type="SAM" id="Phobius"/>
    </source>
</evidence>
<dbReference type="EMBL" id="BAAAQQ010000013">
    <property type="protein sequence ID" value="GAA2129211.1"/>
    <property type="molecule type" value="Genomic_DNA"/>
</dbReference>
<organism evidence="3 4">
    <name type="scientific">Nocardioides bigeumensis</name>
    <dbReference type="NCBI Taxonomy" id="433657"/>
    <lineage>
        <taxon>Bacteria</taxon>
        <taxon>Bacillati</taxon>
        <taxon>Actinomycetota</taxon>
        <taxon>Actinomycetes</taxon>
        <taxon>Propionibacteriales</taxon>
        <taxon>Nocardioidaceae</taxon>
        <taxon>Nocardioides</taxon>
    </lineage>
</organism>
<protein>
    <submittedName>
        <fullName evidence="3">Uncharacterized protein</fullName>
    </submittedName>
</protein>
<evidence type="ECO:0000313" key="4">
    <source>
        <dbReference type="Proteomes" id="UP001500575"/>
    </source>
</evidence>
<keyword evidence="4" id="KW-1185">Reference proteome</keyword>
<feature type="transmembrane region" description="Helical" evidence="2">
    <location>
        <begin position="31"/>
        <end position="49"/>
    </location>
</feature>
<comment type="caution">
    <text evidence="3">The sequence shown here is derived from an EMBL/GenBank/DDBJ whole genome shotgun (WGS) entry which is preliminary data.</text>
</comment>
<dbReference type="RefSeq" id="WP_344304657.1">
    <property type="nucleotide sequence ID" value="NZ_BAAAQQ010000013.1"/>
</dbReference>
<reference evidence="4" key="1">
    <citation type="journal article" date="2019" name="Int. J. Syst. Evol. Microbiol.">
        <title>The Global Catalogue of Microorganisms (GCM) 10K type strain sequencing project: providing services to taxonomists for standard genome sequencing and annotation.</title>
        <authorList>
            <consortium name="The Broad Institute Genomics Platform"/>
            <consortium name="The Broad Institute Genome Sequencing Center for Infectious Disease"/>
            <person name="Wu L."/>
            <person name="Ma J."/>
        </authorList>
    </citation>
    <scope>NUCLEOTIDE SEQUENCE [LARGE SCALE GENOMIC DNA]</scope>
    <source>
        <strain evidence="4">JCM 16021</strain>
    </source>
</reference>
<keyword evidence="2" id="KW-0472">Membrane</keyword>
<evidence type="ECO:0000313" key="3">
    <source>
        <dbReference type="EMBL" id="GAA2129211.1"/>
    </source>
</evidence>
<keyword evidence="2" id="KW-0812">Transmembrane</keyword>
<evidence type="ECO:0000256" key="1">
    <source>
        <dbReference type="SAM" id="MobiDB-lite"/>
    </source>
</evidence>
<accession>A0ABP5KCR1</accession>
<feature type="region of interest" description="Disordered" evidence="1">
    <location>
        <begin position="58"/>
        <end position="91"/>
    </location>
</feature>
<sequence>MQTVALVALVSAGQQDPAPEADDVTAGPWGLLVFLLLIAATVVLMFSFVKQLRKTERARKAGVFGPVEPEDDDQPPVTPGADAPGSRTPSD</sequence>